<dbReference type="AlphaFoldDB" id="F5XYI6"/>
<proteinExistence type="predicted"/>
<dbReference type="RefSeq" id="WP_013901394.1">
    <property type="nucleotide sequence ID" value="NC_015677.1"/>
</dbReference>
<evidence type="ECO:0000256" key="1">
    <source>
        <dbReference type="SAM" id="MobiDB-lite"/>
    </source>
</evidence>
<organism evidence="3 4">
    <name type="scientific">Ramlibacter tataouinensis (strain ATCC BAA-407 / DSM 14655 / LMG 21543 / TTB310)</name>
    <dbReference type="NCBI Taxonomy" id="365046"/>
    <lineage>
        <taxon>Bacteria</taxon>
        <taxon>Pseudomonadati</taxon>
        <taxon>Pseudomonadota</taxon>
        <taxon>Betaproteobacteria</taxon>
        <taxon>Burkholderiales</taxon>
        <taxon>Comamonadaceae</taxon>
        <taxon>Ramlibacter</taxon>
    </lineage>
</organism>
<dbReference type="PANTHER" id="PTHR38463:SF1">
    <property type="entry name" value="STRESS RESPONSE PROTEIN YSNF"/>
    <property type="match status" value="1"/>
</dbReference>
<feature type="compositionally biased region" description="Basic and acidic residues" evidence="1">
    <location>
        <begin position="294"/>
        <end position="307"/>
    </location>
</feature>
<evidence type="ECO:0000259" key="2">
    <source>
        <dbReference type="Pfam" id="PF09557"/>
    </source>
</evidence>
<feature type="compositionally biased region" description="Low complexity" evidence="1">
    <location>
        <begin position="38"/>
        <end position="51"/>
    </location>
</feature>
<dbReference type="PATRIC" id="fig|365046.3.peg.2114"/>
<dbReference type="HOGENOM" id="CLU_038450_0_0_4"/>
<accession>F5XYI6</accession>
<dbReference type="PANTHER" id="PTHR38463">
    <property type="entry name" value="STRESS RESPONSE PROTEIN YSNF"/>
    <property type="match status" value="1"/>
</dbReference>
<feature type="region of interest" description="Disordered" evidence="1">
    <location>
        <begin position="24"/>
        <end position="56"/>
    </location>
</feature>
<keyword evidence="4" id="KW-1185">Reference proteome</keyword>
<reference evidence="4" key="1">
    <citation type="submission" date="2006-01" db="EMBL/GenBank/DDBJ databases">
        <title>Genome of the cyst-dividing bacterium Ramlibacter tataouinensis.</title>
        <authorList>
            <person name="Barakat M."/>
            <person name="Ortet P."/>
            <person name="De Luca G."/>
            <person name="Jourlin-Castelli C."/>
            <person name="Ansaldi M."/>
            <person name="Py B."/>
            <person name="Fichant G."/>
            <person name="Coutinho P."/>
            <person name="Voulhoux R."/>
            <person name="Bastien O."/>
            <person name="Roy S."/>
            <person name="Marechal E."/>
            <person name="Henrissat B."/>
            <person name="Quentin Y."/>
            <person name="Noirot P."/>
            <person name="Filloux A."/>
            <person name="Mejean V."/>
            <person name="DuBow M."/>
            <person name="Barras F."/>
            <person name="Heulin T."/>
        </authorList>
    </citation>
    <scope>NUCLEOTIDE SEQUENCE [LARGE SCALE GENOMIC DNA]</scope>
    <source>
        <strain evidence="4">ATCC BAA-407 / DSM 14655 / LMG 21543 / TTB310</strain>
    </source>
</reference>
<name>F5XYI6_RAMTT</name>
<feature type="domain" description="DUF2382" evidence="2">
    <location>
        <begin position="181"/>
        <end position="291"/>
    </location>
</feature>
<dbReference type="InterPro" id="IPR019060">
    <property type="entry name" value="DUF2382"/>
</dbReference>
<dbReference type="EMBL" id="CP000245">
    <property type="protein sequence ID" value="AEG93162.1"/>
    <property type="molecule type" value="Genomic_DNA"/>
</dbReference>
<dbReference type="OrthoDB" id="581516at2"/>
<evidence type="ECO:0000313" key="3">
    <source>
        <dbReference type="EMBL" id="AEG93162.1"/>
    </source>
</evidence>
<gene>
    <name evidence="3" type="ordered locus">Rta_20690</name>
</gene>
<reference evidence="3 4" key="2">
    <citation type="journal article" date="2011" name="PLoS ONE">
        <title>The Cyst-Dividing Bacterium Ramlibacter tataouinensis TTB310 Genome Reveals a Well-Stocked Toolbox for Adaptation to a Desert Environment.</title>
        <authorList>
            <person name="De Luca G."/>
            <person name="Barakat M."/>
            <person name="Ortet P."/>
            <person name="Fochesato S."/>
            <person name="Jourlin-Castelli C."/>
            <person name="Ansaldi M."/>
            <person name="Py B."/>
            <person name="Fichant G."/>
            <person name="Coutinho P.M."/>
            <person name="Voulhoux R."/>
            <person name="Bastien O."/>
            <person name="Marechal E."/>
            <person name="Henrissat B."/>
            <person name="Quentin Y."/>
            <person name="Noirot P."/>
            <person name="Filloux A."/>
            <person name="Mejean V."/>
            <person name="Dubow M.S."/>
            <person name="Barras F."/>
            <person name="Barbe V."/>
            <person name="Weissenbach J."/>
            <person name="Mihalcescu I."/>
            <person name="Vermeglio A."/>
            <person name="Achouak W."/>
            <person name="Heulin T."/>
        </authorList>
    </citation>
    <scope>NUCLEOTIDE SEQUENCE [LARGE SCALE GENOMIC DNA]</scope>
    <source>
        <strain evidence="4">ATCC BAA-407 / DSM 14655 / LMG 21543 / TTB310</strain>
    </source>
</reference>
<dbReference type="InterPro" id="IPR052967">
    <property type="entry name" value="Stress_Response_Assoc"/>
</dbReference>
<sequence>MQTVIGVFDDISSAQRAMERVTQAGVPRDQVHLEPEQGATASASTGTAGSGQPQQHQGVMASIGSFFANLFESHADHGVYSEAVNRGSMVLVVDAQTDEQADRAADLMRECGAIDIDERAQQWRAAGWDGMAPGTQAAAGAPVGTHSLTGSAANVGIAAGATGAMARGTDAQSGVIGQQKLNVVEEELQVGKRAVDRGGVRVIQRVSERPVRELVRLREEHAIVERHAVDRPATPADLQSFTEGEIEVREVVEEPVVAKTAHVVEEVVVGKQVREREEAISDTVRRKDVEVERLDGKAGTAARERAVASDTPRTGGTPDLLGRERDPSGGRR</sequence>
<feature type="compositionally biased region" description="Basic and acidic residues" evidence="1">
    <location>
        <begin position="321"/>
        <end position="332"/>
    </location>
</feature>
<dbReference type="Proteomes" id="UP000008385">
    <property type="component" value="Chromosome"/>
</dbReference>
<dbReference type="KEGG" id="rta:Rta_20690"/>
<feature type="region of interest" description="Disordered" evidence="1">
    <location>
        <begin position="294"/>
        <end position="332"/>
    </location>
</feature>
<protein>
    <recommendedName>
        <fullName evidence="2">DUF2382 domain-containing protein</fullName>
    </recommendedName>
</protein>
<evidence type="ECO:0000313" key="4">
    <source>
        <dbReference type="Proteomes" id="UP000008385"/>
    </source>
</evidence>
<dbReference type="eggNOG" id="COG3861">
    <property type="taxonomic scope" value="Bacteria"/>
</dbReference>
<dbReference type="STRING" id="365046.Rta_20690"/>
<dbReference type="Pfam" id="PF09557">
    <property type="entry name" value="DUF2382"/>
    <property type="match status" value="1"/>
</dbReference>